<dbReference type="EC" id="3.1.26.4" evidence="5"/>
<dbReference type="PANTHER" id="PTHR14647:SF87">
    <property type="entry name" value="PUTATIVE-RELATED"/>
    <property type="match status" value="1"/>
</dbReference>
<keyword evidence="11" id="KW-0378">Hydrolase</keyword>
<keyword evidence="12" id="KW-0460">Magnesium</keyword>
<keyword evidence="8" id="KW-0540">Nuclease</keyword>
<evidence type="ECO:0000256" key="11">
    <source>
        <dbReference type="ARBA" id="ARBA00022801"/>
    </source>
</evidence>
<evidence type="ECO:0000256" key="7">
    <source>
        <dbReference type="ARBA" id="ARBA00022692"/>
    </source>
</evidence>
<evidence type="ECO:0000256" key="10">
    <source>
        <dbReference type="ARBA" id="ARBA00022759"/>
    </source>
</evidence>
<evidence type="ECO:0000256" key="16">
    <source>
        <dbReference type="ARBA" id="ARBA00023136"/>
    </source>
</evidence>
<dbReference type="FunFam" id="3.40.970.10:FF:000001">
    <property type="entry name" value="Ribonuclease H1"/>
    <property type="match status" value="1"/>
</dbReference>
<keyword evidence="10" id="KW-0255">Endonuclease</keyword>
<accession>A0A6P4YU49</accession>
<evidence type="ECO:0000256" key="6">
    <source>
        <dbReference type="ARBA" id="ARBA00022679"/>
    </source>
</evidence>
<feature type="region of interest" description="Disordered" evidence="18">
    <location>
        <begin position="81"/>
        <end position="126"/>
    </location>
</feature>
<evidence type="ECO:0000256" key="5">
    <source>
        <dbReference type="ARBA" id="ARBA00012180"/>
    </source>
</evidence>
<dbReference type="Gene3D" id="3.40.970.10">
    <property type="entry name" value="Ribonuclease H1, N-terminal domain"/>
    <property type="match status" value="1"/>
</dbReference>
<keyword evidence="17" id="KW-0325">Glycoprotein</keyword>
<dbReference type="GO" id="GO:0001733">
    <property type="term" value="F:galactosylceramide sulfotransferase activity"/>
    <property type="evidence" value="ECO:0007669"/>
    <property type="project" value="InterPro"/>
</dbReference>
<evidence type="ECO:0000256" key="2">
    <source>
        <dbReference type="ARBA" id="ARBA00004323"/>
    </source>
</evidence>
<evidence type="ECO:0000256" key="1">
    <source>
        <dbReference type="ARBA" id="ARBA00001946"/>
    </source>
</evidence>
<dbReference type="Proteomes" id="UP000515135">
    <property type="component" value="Unplaced"/>
</dbReference>
<evidence type="ECO:0000256" key="18">
    <source>
        <dbReference type="SAM" id="MobiDB-lite"/>
    </source>
</evidence>
<dbReference type="GO" id="GO:0000139">
    <property type="term" value="C:Golgi membrane"/>
    <property type="evidence" value="ECO:0007669"/>
    <property type="project" value="UniProtKB-SubCell"/>
</dbReference>
<evidence type="ECO:0000256" key="9">
    <source>
        <dbReference type="ARBA" id="ARBA00022723"/>
    </source>
</evidence>
<dbReference type="SUPFAM" id="SSF55658">
    <property type="entry name" value="L9 N-domain-like"/>
    <property type="match status" value="1"/>
</dbReference>
<dbReference type="InterPro" id="IPR011320">
    <property type="entry name" value="RNase_H1_N"/>
</dbReference>
<dbReference type="Pfam" id="PF01693">
    <property type="entry name" value="Cauli_VI"/>
    <property type="match status" value="1"/>
</dbReference>
<keyword evidence="15" id="KW-0333">Golgi apparatus</keyword>
<keyword evidence="7" id="KW-0812">Transmembrane</keyword>
<name>A0A6P4YU49_BRABE</name>
<dbReference type="KEGG" id="bbel:109467288"/>
<keyword evidence="20" id="KW-1185">Reference proteome</keyword>
<dbReference type="OrthoDB" id="10125991at2759"/>
<comment type="subcellular location">
    <subcellularLocation>
        <location evidence="2">Golgi apparatus membrane</location>
        <topology evidence="2">Single-pass type II membrane protein</topology>
    </subcellularLocation>
</comment>
<dbReference type="InterPro" id="IPR037056">
    <property type="entry name" value="RNase_H1_N_sf"/>
</dbReference>
<evidence type="ECO:0000256" key="8">
    <source>
        <dbReference type="ARBA" id="ARBA00022722"/>
    </source>
</evidence>
<evidence type="ECO:0000256" key="12">
    <source>
        <dbReference type="ARBA" id="ARBA00022842"/>
    </source>
</evidence>
<gene>
    <name evidence="21" type="primary">LOC109467288</name>
</gene>
<dbReference type="GO" id="GO:0004523">
    <property type="term" value="F:RNA-DNA hybrid ribonuclease activity"/>
    <property type="evidence" value="ECO:0007669"/>
    <property type="project" value="UniProtKB-EC"/>
</dbReference>
<protein>
    <recommendedName>
        <fullName evidence="5">ribonuclease H</fullName>
        <ecNumber evidence="5">3.1.26.4</ecNumber>
    </recommendedName>
</protein>
<dbReference type="GeneID" id="109467288"/>
<comment type="similarity">
    <text evidence="4">Belongs to the galactose-3-O-sulfotransferase family.</text>
</comment>
<evidence type="ECO:0000256" key="14">
    <source>
        <dbReference type="ARBA" id="ARBA00022989"/>
    </source>
</evidence>
<dbReference type="InterPro" id="IPR009027">
    <property type="entry name" value="Ribosomal_bL9/RNase_H1_N"/>
</dbReference>
<evidence type="ECO:0000256" key="13">
    <source>
        <dbReference type="ARBA" id="ARBA00022968"/>
    </source>
</evidence>
<evidence type="ECO:0000313" key="21">
    <source>
        <dbReference type="RefSeq" id="XP_019620791.1"/>
    </source>
</evidence>
<keyword evidence="16" id="KW-0472">Membrane</keyword>
<dbReference type="Gene3D" id="3.40.50.300">
    <property type="entry name" value="P-loop containing nucleotide triphosphate hydrolases"/>
    <property type="match status" value="2"/>
</dbReference>
<feature type="domain" description="Ribonuclease H1 N-terminal" evidence="19">
    <location>
        <begin position="9"/>
        <end position="50"/>
    </location>
</feature>
<evidence type="ECO:0000259" key="19">
    <source>
        <dbReference type="Pfam" id="PF01693"/>
    </source>
</evidence>
<dbReference type="PANTHER" id="PTHR14647">
    <property type="entry name" value="GALACTOSE-3-O-SULFOTRANSFERASE"/>
    <property type="match status" value="1"/>
</dbReference>
<evidence type="ECO:0000256" key="17">
    <source>
        <dbReference type="ARBA" id="ARBA00023180"/>
    </source>
</evidence>
<organism evidence="20 21">
    <name type="scientific">Branchiostoma belcheri</name>
    <name type="common">Amphioxus</name>
    <dbReference type="NCBI Taxonomy" id="7741"/>
    <lineage>
        <taxon>Eukaryota</taxon>
        <taxon>Metazoa</taxon>
        <taxon>Chordata</taxon>
        <taxon>Cephalochordata</taxon>
        <taxon>Leptocardii</taxon>
        <taxon>Amphioxiformes</taxon>
        <taxon>Branchiostomatidae</taxon>
        <taxon>Branchiostoma</taxon>
    </lineage>
</organism>
<dbReference type="GO" id="GO:0046872">
    <property type="term" value="F:metal ion binding"/>
    <property type="evidence" value="ECO:0007669"/>
    <property type="project" value="UniProtKB-KW"/>
</dbReference>
<evidence type="ECO:0000256" key="3">
    <source>
        <dbReference type="ARBA" id="ARBA00005300"/>
    </source>
</evidence>
<evidence type="ECO:0000256" key="15">
    <source>
        <dbReference type="ARBA" id="ARBA00023034"/>
    </source>
</evidence>
<keyword evidence="9" id="KW-0479">Metal-binding</keyword>
<keyword evidence="6" id="KW-0808">Transferase</keyword>
<sequence>MPKNRFTHYAVARGRQPGIYTDWSQTKQQIDGFSSARYKGFHSEVEARAWMDEFHSNSPPQEYEAVVRCGVIRVIDNGAAQSAANQSVPRAGRGQSRDSGKRPPKNGTSDSDRSNGKHVTSKVKTGNTDDLAEALSDLQITRPLTFREALSTFRPGIYKGDDIKRLWSNLLQSWFEQRAQVYIVSPWIDKKTIGYIKNRLMTEQSSIQALYIRDPCFTDTGGRETSLAEAMQGVFSTSEADRIRCLRVGTDRETDGKAYFHCKFAAGRFKNHVEILVTSANFNEHHFKPLQRDSVILLSENCRDFETRYLSALDSGETRMTLRTLLSYGLVLGVFTTLLLITVHQSNLSHGGSWERKDRAQANLPANDNHRYDEEEPSATAGQVKESAPASCVPHKKFVFIKTHKTGSSTTINIFQRFAIFNKLKVLMPIGQGPLSWPFPPKENEYVHMPEEKYDALIHHLVYNKTWLLSKFPPETKYLSIIRQPFSHLKSQMNYFHLAKVMKINGRSQGNPVKVFLQDPWQHRNRSETFFPHVNITWDGTRNPMTFDMGWPAERADEVEEARKYISKLDADFTLVMILEHLDESVVLLKRLMCWELRDVLYSNKKKNSRPYRYKKYLGTPEELENHRAWSAVDYMLYNTFNNSLWRKIKEQGPDFYDELKHFRRIKDDVSNFCNGTKKGHNKDRQLQAMVVPASKWNPEFELDRKFCWYIKRTRTLSLDQKIRGRRYTKKEMSYTVIDQIINYRLLAKGFPTFNNKHDANAAGIRRLRTKPKRVEMAQEAEGEPRMTLRTFISYGLVVVVFTTLLLITVHQSNLSHGRSWGRNNRFQASLSANDNYRYDEEEPTTSARQGEESAPASCVPHKKFVFIKTHKTGSSTTINIFQRFAIFNKLKVLMPIGQGPLSWPFPPKENEYVHMPEEKYDALIHHLVYNKTWLLSKFPPETKYLSIIRQPFSHLKSQMNYFHLAKLMKINGRGQGNPVKLFLQDPWQHRNRSETFFPHVNITWDGTRNPMTFDMGWPAERADEEEEARKYISKLDEDFTLVMILELLDESVVLLKRLMCWELRDVLYYNKNKNSRPYRYKKYLATPEELENHRAWSAVDYMLYNTFNNSLWRKIKQQGPDFYDELKHFRRIKNDVSNFCNGTKKEHKNDRKAMVVPASKWNPEFELDRKFCWYIKRTRTLSLDQKIRGRRYTKKEMTFTVIDQIINYRLLAKGFPTFNNKHDANAAGIRRLRTKPKRVEMAHE</sequence>
<dbReference type="Pfam" id="PF06990">
    <property type="entry name" value="Gal-3-0_sulfotr"/>
    <property type="match status" value="2"/>
</dbReference>
<dbReference type="InterPro" id="IPR009729">
    <property type="entry name" value="Gal-3-0_sulfotransfrase"/>
</dbReference>
<evidence type="ECO:0000256" key="4">
    <source>
        <dbReference type="ARBA" id="ARBA00008124"/>
    </source>
</evidence>
<dbReference type="AlphaFoldDB" id="A0A6P4YU49"/>
<keyword evidence="14" id="KW-1133">Transmembrane helix</keyword>
<comment type="similarity">
    <text evidence="3">Belongs to the RNase H family.</text>
</comment>
<keyword evidence="13" id="KW-0735">Signal-anchor</keyword>
<reference evidence="21" key="1">
    <citation type="submission" date="2025-08" db="UniProtKB">
        <authorList>
            <consortium name="RefSeq"/>
        </authorList>
    </citation>
    <scope>IDENTIFICATION</scope>
    <source>
        <tissue evidence="21">Gonad</tissue>
    </source>
</reference>
<comment type="cofactor">
    <cofactor evidence="1">
        <name>Mg(2+)</name>
        <dbReference type="ChEBI" id="CHEBI:18420"/>
    </cofactor>
</comment>
<feature type="region of interest" description="Disordered" evidence="18">
    <location>
        <begin position="367"/>
        <end position="386"/>
    </location>
</feature>
<dbReference type="GO" id="GO:0009247">
    <property type="term" value="P:glycolipid biosynthetic process"/>
    <property type="evidence" value="ECO:0007669"/>
    <property type="project" value="InterPro"/>
</dbReference>
<evidence type="ECO:0000313" key="20">
    <source>
        <dbReference type="Proteomes" id="UP000515135"/>
    </source>
</evidence>
<proteinExistence type="inferred from homology"/>
<dbReference type="InterPro" id="IPR027417">
    <property type="entry name" value="P-loop_NTPase"/>
</dbReference>
<dbReference type="RefSeq" id="XP_019620791.1">
    <property type="nucleotide sequence ID" value="XM_019765232.1"/>
</dbReference>